<dbReference type="Proteomes" id="UP001271007">
    <property type="component" value="Unassembled WGS sequence"/>
</dbReference>
<dbReference type="EMBL" id="JAWDJX010000237">
    <property type="protein sequence ID" value="KAK3045470.1"/>
    <property type="molecule type" value="Genomic_DNA"/>
</dbReference>
<dbReference type="GO" id="GO:0003677">
    <property type="term" value="F:DNA binding"/>
    <property type="evidence" value="ECO:0007669"/>
    <property type="project" value="UniProtKB-KW"/>
</dbReference>
<feature type="region of interest" description="Disordered" evidence="5">
    <location>
        <begin position="53"/>
        <end position="149"/>
    </location>
</feature>
<dbReference type="AlphaFoldDB" id="A0AAJ0D986"/>
<dbReference type="GO" id="GO:0003700">
    <property type="term" value="F:DNA-binding transcription factor activity"/>
    <property type="evidence" value="ECO:0007669"/>
    <property type="project" value="InterPro"/>
</dbReference>
<dbReference type="Pfam" id="PF04082">
    <property type="entry name" value="Fungal_trans"/>
    <property type="match status" value="1"/>
</dbReference>
<comment type="caution">
    <text evidence="7">The sequence shown here is derived from an EMBL/GenBank/DDBJ whole genome shotgun (WGS) entry which is preliminary data.</text>
</comment>
<evidence type="ECO:0000259" key="6">
    <source>
        <dbReference type="SMART" id="SM00906"/>
    </source>
</evidence>
<feature type="domain" description="Xylanolytic transcriptional activator regulatory" evidence="6">
    <location>
        <begin position="395"/>
        <end position="469"/>
    </location>
</feature>
<feature type="region of interest" description="Disordered" evidence="5">
    <location>
        <begin position="765"/>
        <end position="786"/>
    </location>
</feature>
<keyword evidence="8" id="KW-1185">Reference proteome</keyword>
<feature type="compositionally biased region" description="Polar residues" evidence="5">
    <location>
        <begin position="53"/>
        <end position="72"/>
    </location>
</feature>
<keyword evidence="2" id="KW-0479">Metal-binding</keyword>
<dbReference type="CDD" id="cd12148">
    <property type="entry name" value="fungal_TF_MHR"/>
    <property type="match status" value="1"/>
</dbReference>
<accession>A0AAJ0D986</accession>
<dbReference type="SMART" id="SM00906">
    <property type="entry name" value="Fungal_trans"/>
    <property type="match status" value="1"/>
</dbReference>
<keyword evidence="4" id="KW-0539">Nucleus</keyword>
<organism evidence="7 8">
    <name type="scientific">Extremus antarcticus</name>
    <dbReference type="NCBI Taxonomy" id="702011"/>
    <lineage>
        <taxon>Eukaryota</taxon>
        <taxon>Fungi</taxon>
        <taxon>Dikarya</taxon>
        <taxon>Ascomycota</taxon>
        <taxon>Pezizomycotina</taxon>
        <taxon>Dothideomycetes</taxon>
        <taxon>Dothideomycetidae</taxon>
        <taxon>Mycosphaerellales</taxon>
        <taxon>Extremaceae</taxon>
        <taxon>Extremus</taxon>
    </lineage>
</organism>
<evidence type="ECO:0000313" key="8">
    <source>
        <dbReference type="Proteomes" id="UP001271007"/>
    </source>
</evidence>
<dbReference type="InterPro" id="IPR050987">
    <property type="entry name" value="AtrR-like"/>
</dbReference>
<evidence type="ECO:0000313" key="7">
    <source>
        <dbReference type="EMBL" id="KAK3045470.1"/>
    </source>
</evidence>
<comment type="subcellular location">
    <subcellularLocation>
        <location evidence="1">Nucleus</location>
    </subcellularLocation>
</comment>
<dbReference type="PANTHER" id="PTHR46910:SF3">
    <property type="entry name" value="HALOTOLERANCE PROTEIN 9-RELATED"/>
    <property type="match status" value="1"/>
</dbReference>
<proteinExistence type="predicted"/>
<evidence type="ECO:0000256" key="4">
    <source>
        <dbReference type="ARBA" id="ARBA00023242"/>
    </source>
</evidence>
<dbReference type="GO" id="GO:0006351">
    <property type="term" value="P:DNA-templated transcription"/>
    <property type="evidence" value="ECO:0007669"/>
    <property type="project" value="InterPro"/>
</dbReference>
<dbReference type="PANTHER" id="PTHR46910">
    <property type="entry name" value="TRANSCRIPTION FACTOR PDR1"/>
    <property type="match status" value="1"/>
</dbReference>
<dbReference type="GO" id="GO:0008270">
    <property type="term" value="F:zinc ion binding"/>
    <property type="evidence" value="ECO:0007669"/>
    <property type="project" value="InterPro"/>
</dbReference>
<gene>
    <name evidence="7" type="ORF">LTR09_012938</name>
</gene>
<dbReference type="InterPro" id="IPR007219">
    <property type="entry name" value="XnlR_reg_dom"/>
</dbReference>
<evidence type="ECO:0000256" key="1">
    <source>
        <dbReference type="ARBA" id="ARBA00004123"/>
    </source>
</evidence>
<dbReference type="GO" id="GO:0005634">
    <property type="term" value="C:nucleus"/>
    <property type="evidence" value="ECO:0007669"/>
    <property type="project" value="UniProtKB-SubCell"/>
</dbReference>
<evidence type="ECO:0000256" key="5">
    <source>
        <dbReference type="SAM" id="MobiDB-lite"/>
    </source>
</evidence>
<name>A0AAJ0D986_9PEZI</name>
<reference evidence="7" key="1">
    <citation type="submission" date="2023-04" db="EMBL/GenBank/DDBJ databases">
        <title>Black Yeasts Isolated from many extreme environments.</title>
        <authorList>
            <person name="Coleine C."/>
            <person name="Stajich J.E."/>
            <person name="Selbmann L."/>
        </authorList>
    </citation>
    <scope>NUCLEOTIDE SEQUENCE</scope>
    <source>
        <strain evidence="7">CCFEE 5312</strain>
    </source>
</reference>
<evidence type="ECO:0000256" key="3">
    <source>
        <dbReference type="ARBA" id="ARBA00023125"/>
    </source>
</evidence>
<protein>
    <recommendedName>
        <fullName evidence="6">Xylanolytic transcriptional activator regulatory domain-containing protein</fullName>
    </recommendedName>
</protein>
<keyword evidence="3" id="KW-0238">DNA-binding</keyword>
<feature type="compositionally biased region" description="Polar residues" evidence="5">
    <location>
        <begin position="97"/>
        <end position="111"/>
    </location>
</feature>
<sequence>MAQALQPKLLLDRHLPMSQREAARLVKLVQLANAVSHLDTIEAKLREYESRCGSCTPSVSRTIEQTSLAASRSTEKEKQSLTPNSWNVRHEQDSEDSSPSAAQDTTQLANKTNDHDHRELGGPSTRFAASPPHGPQHQGASCAGQERPSDAVRAQFVNFQDCTVTQGRSDQRESDAGAGPVMDGMAEFTDSPVVCGSSAPPTIHFALEVQASLNATNEVSNPALLLRKPQSSDKGVSPNCSEFLSDLSTEADAGAEAASMADLASYLKQSDLQFMPQRKVAKALIDQYFSAVHPVWPFLIEQTTRRRFEETVNPDGTPSPLWMAQLNLMFALACQFDDNDVKVPLKDLAGAGEQFYLRANAFITAHAFRTCSIGMVQTLLLAAQYQQGTMRAEECWLTIGHATRMALGLGLHTAGRGGGQMEVEIRKRLWWGCFSLDRVSSMIYGRPVGIPPMNLTKRDVSLPVSVNDEYTIRGEAQPDQLPSLNAFFAYVVRLYLVMDDILERLHEALQVSNSHSNPRYSIDGPQGTRTCACGGVAQFTAILQSDAQLLDWHESLPSHLKFSLDMAETTVEYPALLQRQRTILKIRFLGLRILLHRQTLLFLLQPPGKRRLPRSASQKWPPLFSDDWGDGFRRSCDNAEGTKWQASLETQLAYASASISLGSAQMQIETINTFRGLHLTGAWWWDFHFIFNSLCVMFGAMSLGADDLKTIELDVFKAQDLIRQGFRDIHDMASRGGPNMARTEQFLQRLMRLMLATKKIAPQTDVVNASSSEKRPDNSRSVPFQDGNMEAVFDSSDVQASQSTAFAAGDLSQEMNGIQPDLVHFPSNYEDVIPAWTGLQGMDSHINLSSTDQFSADTLLHGLFDASMTFEGFC</sequence>
<evidence type="ECO:0000256" key="2">
    <source>
        <dbReference type="ARBA" id="ARBA00022723"/>
    </source>
</evidence>